<feature type="transmembrane region" description="Helical" evidence="8">
    <location>
        <begin position="145"/>
        <end position="168"/>
    </location>
</feature>
<keyword evidence="4" id="KW-0547">Nucleotide-binding</keyword>
<dbReference type="InterPro" id="IPR036640">
    <property type="entry name" value="ABC1_TM_sf"/>
</dbReference>
<dbReference type="InterPro" id="IPR027417">
    <property type="entry name" value="P-loop_NTPase"/>
</dbReference>
<dbReference type="AlphaFoldDB" id="A0AAE3LTN4"/>
<dbReference type="InterPro" id="IPR017871">
    <property type="entry name" value="ABC_transporter-like_CS"/>
</dbReference>
<keyword evidence="5 11" id="KW-0067">ATP-binding</keyword>
<dbReference type="Proteomes" id="UP001208041">
    <property type="component" value="Unassembled WGS sequence"/>
</dbReference>
<evidence type="ECO:0000256" key="4">
    <source>
        <dbReference type="ARBA" id="ARBA00022741"/>
    </source>
</evidence>
<feature type="domain" description="ABC transporter" evidence="9">
    <location>
        <begin position="353"/>
        <end position="587"/>
    </location>
</feature>
<feature type="domain" description="ABC transmembrane type-1" evidence="10">
    <location>
        <begin position="37"/>
        <end position="319"/>
    </location>
</feature>
<dbReference type="GO" id="GO:0015421">
    <property type="term" value="F:ABC-type oligopeptide transporter activity"/>
    <property type="evidence" value="ECO:0007669"/>
    <property type="project" value="TreeGrafter"/>
</dbReference>
<dbReference type="GO" id="GO:0016887">
    <property type="term" value="F:ATP hydrolysis activity"/>
    <property type="evidence" value="ECO:0007669"/>
    <property type="project" value="InterPro"/>
</dbReference>
<evidence type="ECO:0000256" key="1">
    <source>
        <dbReference type="ARBA" id="ARBA00004651"/>
    </source>
</evidence>
<keyword evidence="6 8" id="KW-1133">Transmembrane helix</keyword>
<evidence type="ECO:0000256" key="2">
    <source>
        <dbReference type="ARBA" id="ARBA00022448"/>
    </source>
</evidence>
<evidence type="ECO:0000256" key="7">
    <source>
        <dbReference type="ARBA" id="ARBA00023136"/>
    </source>
</evidence>
<evidence type="ECO:0000256" key="3">
    <source>
        <dbReference type="ARBA" id="ARBA00022692"/>
    </source>
</evidence>
<keyword evidence="3 8" id="KW-0812">Transmembrane</keyword>
<reference evidence="11" key="1">
    <citation type="submission" date="2022-10" db="EMBL/GenBank/DDBJ databases">
        <authorList>
            <person name="Yue Y."/>
        </authorList>
    </citation>
    <scope>NUCLEOTIDE SEQUENCE</scope>
    <source>
        <strain evidence="11">Z654</strain>
    </source>
</reference>
<dbReference type="PANTHER" id="PTHR43394:SF1">
    <property type="entry name" value="ATP-BINDING CASSETTE SUB-FAMILY B MEMBER 10, MITOCHONDRIAL"/>
    <property type="match status" value="1"/>
</dbReference>
<dbReference type="SUPFAM" id="SSF52540">
    <property type="entry name" value="P-loop containing nucleoside triphosphate hydrolases"/>
    <property type="match status" value="1"/>
</dbReference>
<gene>
    <name evidence="11" type="ORF">OH136_12720</name>
</gene>
<evidence type="ECO:0000256" key="6">
    <source>
        <dbReference type="ARBA" id="ARBA00022989"/>
    </source>
</evidence>
<dbReference type="Gene3D" id="3.40.50.300">
    <property type="entry name" value="P-loop containing nucleotide triphosphate hydrolases"/>
    <property type="match status" value="1"/>
</dbReference>
<accession>A0AAE3LTN4</accession>
<organism evidence="11 12">
    <name type="scientific">Halocynthiibacter halioticoli</name>
    <dbReference type="NCBI Taxonomy" id="2986804"/>
    <lineage>
        <taxon>Bacteria</taxon>
        <taxon>Pseudomonadati</taxon>
        <taxon>Pseudomonadota</taxon>
        <taxon>Alphaproteobacteria</taxon>
        <taxon>Rhodobacterales</taxon>
        <taxon>Paracoccaceae</taxon>
        <taxon>Halocynthiibacter</taxon>
    </lineage>
</organism>
<feature type="transmembrane region" description="Helical" evidence="8">
    <location>
        <begin position="75"/>
        <end position="97"/>
    </location>
</feature>
<evidence type="ECO:0000259" key="9">
    <source>
        <dbReference type="PROSITE" id="PS50893"/>
    </source>
</evidence>
<comment type="subcellular location">
    <subcellularLocation>
        <location evidence="1">Cell membrane</location>
        <topology evidence="1">Multi-pass membrane protein</topology>
    </subcellularLocation>
</comment>
<dbReference type="SMART" id="SM00382">
    <property type="entry name" value="AAA"/>
    <property type="match status" value="1"/>
</dbReference>
<evidence type="ECO:0000313" key="11">
    <source>
        <dbReference type="EMBL" id="MCV6825416.1"/>
    </source>
</evidence>
<feature type="transmembrane region" description="Helical" evidence="8">
    <location>
        <begin position="174"/>
        <end position="194"/>
    </location>
</feature>
<dbReference type="GO" id="GO:0005524">
    <property type="term" value="F:ATP binding"/>
    <property type="evidence" value="ECO:0007669"/>
    <property type="project" value="UniProtKB-KW"/>
</dbReference>
<sequence>MKTKLKKLFGALVPLRDPIIKRLLKESMALEWRQYGIAMVAMVVVAITTALTAWSMEGIVNALTESEGSGHVYSVALMIVGIFSLKGVATYIQTVFMQRAGNRIVARKQNELFEKMLQQGAAYYNTNESSGILNRLTKSVRAARSLVETIVVSYVRDLLSLIGLVAVMYYQQPVLSLVTLIFGPVAVLGVRKLISAVRDVMSNEMAAHAKIIKLAQESMQGARVIKVFDLEGEMRGQMRQAVSDVENRANKIVRLQAITGPLMETLAGFAIAGILIVSTLKSFNAQPLSAGELMSFVTALMMAYEPAKRLSRMRVSIETKLVITRQLFELIDAPLLIEDQPNAKPLPEGDGEVRFEDVSFGYREDKPILNHINLTFEAGKMTALVGSSGGGKSSILNLIMRLYDPSEGSVKINNMDLRDATMASIHREISFVDQDTFLFSSTVFENIKCSRPDATDEEVYAAARAASAEDFIKDLHKGYKTPVGENGAFLSGGQKQRLAIARALLRNSKILILDEATSALDANSETRVKSALQSNIADRTTIVVAHRLSTVMNADMIYVLDQGEVIEAGRPSDLLNQNGPFRALVDQQFESAAGENTETSST</sequence>
<keyword evidence="7 8" id="KW-0472">Membrane</keyword>
<dbReference type="PANTHER" id="PTHR43394">
    <property type="entry name" value="ATP-DEPENDENT PERMEASE MDL1, MITOCHONDRIAL"/>
    <property type="match status" value="1"/>
</dbReference>
<evidence type="ECO:0000259" key="10">
    <source>
        <dbReference type="PROSITE" id="PS50929"/>
    </source>
</evidence>
<protein>
    <submittedName>
        <fullName evidence="11">ABC transporter ATP-binding protein/permease</fullName>
    </submittedName>
</protein>
<dbReference type="InterPro" id="IPR003593">
    <property type="entry name" value="AAA+_ATPase"/>
</dbReference>
<dbReference type="InterPro" id="IPR039421">
    <property type="entry name" value="Type_1_exporter"/>
</dbReference>
<dbReference type="Pfam" id="PF00664">
    <property type="entry name" value="ABC_membrane"/>
    <property type="match status" value="1"/>
</dbReference>
<dbReference type="FunFam" id="3.40.50.300:FF:000287">
    <property type="entry name" value="Multidrug ABC transporter ATP-binding protein"/>
    <property type="match status" value="1"/>
</dbReference>
<feature type="transmembrane region" description="Helical" evidence="8">
    <location>
        <begin position="258"/>
        <end position="280"/>
    </location>
</feature>
<name>A0AAE3LTN4_9RHOB</name>
<dbReference type="GO" id="GO:0005886">
    <property type="term" value="C:plasma membrane"/>
    <property type="evidence" value="ECO:0007669"/>
    <property type="project" value="UniProtKB-SubCell"/>
</dbReference>
<dbReference type="PROSITE" id="PS50929">
    <property type="entry name" value="ABC_TM1F"/>
    <property type="match status" value="1"/>
</dbReference>
<dbReference type="PROSITE" id="PS50893">
    <property type="entry name" value="ABC_TRANSPORTER_2"/>
    <property type="match status" value="1"/>
</dbReference>
<dbReference type="SUPFAM" id="SSF90123">
    <property type="entry name" value="ABC transporter transmembrane region"/>
    <property type="match status" value="1"/>
</dbReference>
<dbReference type="PROSITE" id="PS00211">
    <property type="entry name" value="ABC_TRANSPORTER_1"/>
    <property type="match status" value="1"/>
</dbReference>
<evidence type="ECO:0000256" key="5">
    <source>
        <dbReference type="ARBA" id="ARBA00022840"/>
    </source>
</evidence>
<proteinExistence type="predicted"/>
<dbReference type="CDD" id="cd18552">
    <property type="entry name" value="ABC_6TM_MsbA_like"/>
    <property type="match status" value="1"/>
</dbReference>
<dbReference type="RefSeq" id="WP_263954292.1">
    <property type="nucleotide sequence ID" value="NZ_JAOYFC010000002.1"/>
</dbReference>
<dbReference type="Pfam" id="PF00005">
    <property type="entry name" value="ABC_tran"/>
    <property type="match status" value="1"/>
</dbReference>
<keyword evidence="2" id="KW-0813">Transport</keyword>
<keyword evidence="12" id="KW-1185">Reference proteome</keyword>
<feature type="transmembrane region" description="Helical" evidence="8">
    <location>
        <begin position="35"/>
        <end position="55"/>
    </location>
</feature>
<dbReference type="Gene3D" id="1.20.1560.10">
    <property type="entry name" value="ABC transporter type 1, transmembrane domain"/>
    <property type="match status" value="1"/>
</dbReference>
<dbReference type="InterPro" id="IPR011527">
    <property type="entry name" value="ABC1_TM_dom"/>
</dbReference>
<dbReference type="InterPro" id="IPR003439">
    <property type="entry name" value="ABC_transporter-like_ATP-bd"/>
</dbReference>
<evidence type="ECO:0000313" key="12">
    <source>
        <dbReference type="Proteomes" id="UP001208041"/>
    </source>
</evidence>
<dbReference type="EMBL" id="JAOYFC010000002">
    <property type="protein sequence ID" value="MCV6825416.1"/>
    <property type="molecule type" value="Genomic_DNA"/>
</dbReference>
<comment type="caution">
    <text evidence="11">The sequence shown here is derived from an EMBL/GenBank/DDBJ whole genome shotgun (WGS) entry which is preliminary data.</text>
</comment>
<evidence type="ECO:0000256" key="8">
    <source>
        <dbReference type="SAM" id="Phobius"/>
    </source>
</evidence>